<dbReference type="OrthoDB" id="174105at2"/>
<accession>A0A366HNJ3</accession>
<organism evidence="3 4">
    <name type="scientific">Roseimicrobium gellanilyticum</name>
    <dbReference type="NCBI Taxonomy" id="748857"/>
    <lineage>
        <taxon>Bacteria</taxon>
        <taxon>Pseudomonadati</taxon>
        <taxon>Verrucomicrobiota</taxon>
        <taxon>Verrucomicrobiia</taxon>
        <taxon>Verrucomicrobiales</taxon>
        <taxon>Verrucomicrobiaceae</taxon>
        <taxon>Roseimicrobium</taxon>
    </lineage>
</organism>
<dbReference type="RefSeq" id="WP_113958211.1">
    <property type="nucleotide sequence ID" value="NZ_QNRR01000003.1"/>
</dbReference>
<evidence type="ECO:0000313" key="3">
    <source>
        <dbReference type="EMBL" id="RBP45066.1"/>
    </source>
</evidence>
<dbReference type="EMBL" id="QNRR01000003">
    <property type="protein sequence ID" value="RBP45066.1"/>
    <property type="molecule type" value="Genomic_DNA"/>
</dbReference>
<proteinExistence type="predicted"/>
<protein>
    <submittedName>
        <fullName evidence="3">Putative secreted protein with PEP-CTERM sorting signal</fullName>
    </submittedName>
</protein>
<dbReference type="Proteomes" id="UP000253426">
    <property type="component" value="Unassembled WGS sequence"/>
</dbReference>
<evidence type="ECO:0000256" key="1">
    <source>
        <dbReference type="ARBA" id="ARBA00022729"/>
    </source>
</evidence>
<comment type="caution">
    <text evidence="3">The sequence shown here is derived from an EMBL/GenBank/DDBJ whole genome shotgun (WGS) entry which is preliminary data.</text>
</comment>
<name>A0A366HNJ3_9BACT</name>
<keyword evidence="1 2" id="KW-0732">Signal</keyword>
<dbReference type="Pfam" id="PF12951">
    <property type="entry name" value="PATR"/>
    <property type="match status" value="9"/>
</dbReference>
<feature type="signal peptide" evidence="2">
    <location>
        <begin position="1"/>
        <end position="27"/>
    </location>
</feature>
<evidence type="ECO:0000313" key="4">
    <source>
        <dbReference type="Proteomes" id="UP000253426"/>
    </source>
</evidence>
<feature type="chain" id="PRO_5016743861" evidence="2">
    <location>
        <begin position="28"/>
        <end position="2672"/>
    </location>
</feature>
<dbReference type="InterPro" id="IPR013425">
    <property type="entry name" value="Autotrns_rpt"/>
</dbReference>
<sequence length="2672" mass="266407">MQPPSYLSLKAAFQACLLMMVATTAPAQQWDAGGAATNLNWGNAANWDPDGIPAAGSTVTFGATGSSTTAGTVTSIVDVNTSVGSLQFNHTAANQFHTVQINSGATLTIDGAGGIDLGSTATNAAMTTNVAFTGGGTLALTGTTAVVDIALPFTTINSGSAHTATLNLSTLGAFTTNIADLRIGYGSLVTGNLLLSDTSNTITANNIQLGHSNGANASSVSTMTLGAGENILRVTNLNIGLSKAFGTLSFASQTPGSAGTVTIGGKTAGSAANITAGSTNGTGGTSATPTGTLDLRGHVATVTANVLTLGKRDGSGAGGASGNVYFDAGTFTANTISMAAKTGSGTGQATALLSIGGGTFTVNAGGSFSLASQSGTGTASGKLEIKGGTFVSNVDIIDGGGAATSTIELIGTGVLDMRGNAIGDATNAIDTLNFQSGTLMNVGEVNGGLSQMTKSGAGTLVLDGINTYTGGTRVTGGVLQIGSGGTTGTIGTGGIQLQGGAIAFHRSDEFQVTESITGSGGGIRQTGTGRTSIMSANSGLDAAVVVVSDGILRAGNSLALGTFPEITVESGAQFTFATNSATPQTLSTAFNLTLQDESILAIGVGDTIATFSAVTAGDVILKVLGNPNINAGGTYNLVTSTNGGLNGANYQFQFYGLTNALVGGSNTTANNISVNLVALDPGDVPDTLYWKGGYAGFENIWAVSNGLPPPNAQSNWTVDRAGDFVVSIVPGETTDVIFATNNANTTYMQNTALGYDMRIRSLSVDGNASGTAGSSAVAVNDNDYTLTIVGGDSTAGTASIFVSHLTGGLALNTNVKLEADNPLITVGMMDGTSLGQGTLGISGKLSGNGFTKRGAGTMTLSGTASNELAGTTRVEQGNLILGKTGGAVALTGDALFIGEATPSSPARATVTLQADEQIGDEMDVTIYTGNTLQLAGNDETINGLNGSGSISSNVVGTATLTIGAGGSDGAFSGIISNGNTTSPPTMLVALTKTGEGTQILSGANTYTGLTSILGGTLQYGANNVIASGGVTVNGSTAVWDMHGFNDSVGTVTVAGGGRIIGEGSTLTSTATFQMQDGIVDVNLAGSVGLTKSSTGLVILNGNNTYTGTTTVGGASGILRVTTDGGLGSAAGGTSISGDSANGARLELSNNIVIRDALTIGARQGATANAVALSNFDGNNVWAGNVTFTTGGSNYNIESNTGFLTISGQVSGGGTTGGGRNLQLMGAGDGLISGAYIDGTGGATVNLFKLGTGTWTLSGASTYSGTTNVNAGKLRATNKEALGNTSRLTVAAGASFEYQSGAAGNNLNVAAITLNGGSTIGVEVGNTIAVTGAATTSGSITLDVFGISGFSYVNGQEYNVITAASGLDGATAYTLGKFYNLTNATVSGVDWNATRVWLNMQSAAELTTAYWKGGFATAENVWAVTNGTTQSNWASDQAGTNTPLVPGANTNVIFSSTGATNENPMTLGANMSIGTLTFNTASEVLLQDLSHTLTLNGAAAITVNTGAGLINLNTYLMLANGAPVIQVAASEELVIAGKLRGNAFTKAGGGTVTLAGNIDNDYSGTLRVHEGTVDLAKSANTLAVTGDLEIGNSGGSSATVRLMNHDQIANTSDVLINSGGVLNLNGSNEAIDGLTGTGLVTNTAVGTTSIFTIGANGQSSATFSGIIQDGAAGAEIRLVKTGAGTQTLTGANTYTGGTAINQGTIIVGQDNALSTNGDLTIGVGTTVGRLELNDHSQQVSSLRFTSNSADYSEVIIGEGESLTISGTPSGTQAFAIAGSGSGAQTNVRITGEGSFIINNAAANNNDFVMTHTSGGNPVMRLDMTGLARFEATVRNFDIINQSSGSLPKFEITLADSTRITANRMIIGGADASPHPSGSFFHFGQDTVLNSNSITFATRRSIVDVGFREGLVDSPTLKIRATNGTGRADLILGNNSPQLGGAIGGSSNPTAIVDFRGGTLDFLLDEVVLGASASVASNALGHGIGVLSFDGGTVDATIVYLGLAFDIGTAGTDVNPGDEIHGTLNVAGGNFTAGNISIAENRDASSGVNSFIRGQLNISGGVTNVTNNITVATHTSSSTGESIGEVNLTGGSVTVGGNITEGAGANGALNKSTVTLDGAALDMTNGTINVDTFNAISGRLSNLAQLNASGAAVDLTKTGAGKTLVLAGTNAYTGATIVSEGTLTAASSTALQGTSGLTVKSGATFNYNSGTLGSNLTLKSGAALTLENNSRVGVELGNIIVTQAAAVTTGANVTVDVYGITGATYNTQRYDVITATGGLNGAGASYQLGNFYNQTNYTVSGIQFDANAVWLNVTAATALTEAYWKGGFAGGANVWAISNGTSASNWATNLAGADTPLVPGANARVIFSATTSTNSEDMTLGADMSVGSLEFNMGTAVLLNDAEHELTLNHENAITVNGTGPVTLNTNLTLADDNAEVNTASGASLTLSGTTAGQGMTKTGQGRLAMTGTQTFTGALTLSGGTTYSASNTTAQSITVASGARLDAAGRLTSTGASGVNVQGILSVGDSSAALPTATTLSITTTGGVLAFANNSTLEMDLIDGAGTGGGASDLLVVTGTVNIGSNVMLDVDVNDMVAWALGDTWKLFDWTGLTSLTGSFATLELDTILDGTDYRWDYSKLYTDGTISIAAVPEPSRAVLLVGALVLLATRRRRSVI</sequence>
<keyword evidence="4" id="KW-1185">Reference proteome</keyword>
<dbReference type="SUPFAM" id="SSF51126">
    <property type="entry name" value="Pectin lyase-like"/>
    <property type="match status" value="3"/>
</dbReference>
<reference evidence="3 4" key="1">
    <citation type="submission" date="2018-06" db="EMBL/GenBank/DDBJ databases">
        <title>Genomic Encyclopedia of Type Strains, Phase IV (KMG-IV): sequencing the most valuable type-strain genomes for metagenomic binning, comparative biology and taxonomic classification.</title>
        <authorList>
            <person name="Goeker M."/>
        </authorList>
    </citation>
    <scope>NUCLEOTIDE SEQUENCE [LARGE SCALE GENOMIC DNA]</scope>
    <source>
        <strain evidence="3 4">DSM 25532</strain>
    </source>
</reference>
<dbReference type="InterPro" id="IPR011050">
    <property type="entry name" value="Pectin_lyase_fold/virulence"/>
</dbReference>
<evidence type="ECO:0000256" key="2">
    <source>
        <dbReference type="SAM" id="SignalP"/>
    </source>
</evidence>
<gene>
    <name evidence="3" type="ORF">DES53_10361</name>
</gene>
<dbReference type="NCBIfam" id="TIGR02601">
    <property type="entry name" value="autotrns_rpt"/>
    <property type="match status" value="9"/>
</dbReference>